<dbReference type="GO" id="GO:0009279">
    <property type="term" value="C:cell outer membrane"/>
    <property type="evidence" value="ECO:0007669"/>
    <property type="project" value="UniProtKB-SubCell"/>
</dbReference>
<dbReference type="InterPro" id="IPR003423">
    <property type="entry name" value="OMP_efflux"/>
</dbReference>
<evidence type="ECO:0000256" key="4">
    <source>
        <dbReference type="ARBA" id="ARBA00022452"/>
    </source>
</evidence>
<dbReference type="EMBL" id="RXPP01000016">
    <property type="protein sequence ID" value="RTQ23365.1"/>
    <property type="molecule type" value="Genomic_DNA"/>
</dbReference>
<gene>
    <name evidence="10" type="ORF">EKN29_15960</name>
</gene>
<evidence type="ECO:0000256" key="9">
    <source>
        <dbReference type="SAM" id="SignalP"/>
    </source>
</evidence>
<keyword evidence="9" id="KW-0732">Signal</keyword>
<dbReference type="SUPFAM" id="SSF56954">
    <property type="entry name" value="Outer membrane efflux proteins (OEP)"/>
    <property type="match status" value="1"/>
</dbReference>
<dbReference type="Gene3D" id="1.20.1600.10">
    <property type="entry name" value="Outer membrane efflux proteins (OEP)"/>
    <property type="match status" value="1"/>
</dbReference>
<dbReference type="Pfam" id="PF02321">
    <property type="entry name" value="OEP"/>
    <property type="match status" value="2"/>
</dbReference>
<protein>
    <submittedName>
        <fullName evidence="10">TolC family protein</fullName>
    </submittedName>
</protein>
<keyword evidence="6" id="KW-0472">Membrane</keyword>
<feature type="compositionally biased region" description="Polar residues" evidence="8">
    <location>
        <begin position="70"/>
        <end position="101"/>
    </location>
</feature>
<evidence type="ECO:0000256" key="5">
    <source>
        <dbReference type="ARBA" id="ARBA00022692"/>
    </source>
</evidence>
<feature type="compositionally biased region" description="Polar residues" evidence="8">
    <location>
        <begin position="240"/>
        <end position="254"/>
    </location>
</feature>
<proteinExistence type="inferred from homology"/>
<evidence type="ECO:0000256" key="1">
    <source>
        <dbReference type="ARBA" id="ARBA00004442"/>
    </source>
</evidence>
<dbReference type="PANTHER" id="PTHR30026">
    <property type="entry name" value="OUTER MEMBRANE PROTEIN TOLC"/>
    <property type="match status" value="1"/>
</dbReference>
<dbReference type="GO" id="GO:1990281">
    <property type="term" value="C:efflux pump complex"/>
    <property type="evidence" value="ECO:0007669"/>
    <property type="project" value="TreeGrafter"/>
</dbReference>
<keyword evidence="7" id="KW-0998">Cell outer membrane</keyword>
<evidence type="ECO:0000256" key="8">
    <source>
        <dbReference type="SAM" id="MobiDB-lite"/>
    </source>
</evidence>
<evidence type="ECO:0000313" key="11">
    <source>
        <dbReference type="Proteomes" id="UP000282263"/>
    </source>
</evidence>
<feature type="signal peptide" evidence="9">
    <location>
        <begin position="1"/>
        <end position="32"/>
    </location>
</feature>
<keyword evidence="5" id="KW-0812">Transmembrane</keyword>
<dbReference type="AlphaFoldDB" id="A0A9Q7K2E2"/>
<feature type="chain" id="PRO_5040359781" evidence="9">
    <location>
        <begin position="33"/>
        <end position="582"/>
    </location>
</feature>
<evidence type="ECO:0000256" key="2">
    <source>
        <dbReference type="ARBA" id="ARBA00007613"/>
    </source>
</evidence>
<feature type="region of interest" description="Disordered" evidence="8">
    <location>
        <begin position="54"/>
        <end position="127"/>
    </location>
</feature>
<name>A0A9Q7K2E2_9ENTR</name>
<evidence type="ECO:0000313" key="10">
    <source>
        <dbReference type="EMBL" id="RTQ23365.1"/>
    </source>
</evidence>
<feature type="region of interest" description="Disordered" evidence="8">
    <location>
        <begin position="231"/>
        <end position="254"/>
    </location>
</feature>
<dbReference type="GO" id="GO:0015288">
    <property type="term" value="F:porin activity"/>
    <property type="evidence" value="ECO:0007669"/>
    <property type="project" value="TreeGrafter"/>
</dbReference>
<reference evidence="10 11" key="1">
    <citation type="submission" date="2018-12" db="EMBL/GenBank/DDBJ databases">
        <title>The Batch Genome Submission of Enterobacter spp. strains.</title>
        <authorList>
            <person name="Wei L."/>
            <person name="Wu W."/>
            <person name="Lin J."/>
            <person name="Zhang X."/>
            <person name="Feng Y."/>
            <person name="Zong Z."/>
        </authorList>
    </citation>
    <scope>NUCLEOTIDE SEQUENCE [LARGE SCALE GENOMIC DNA]</scope>
    <source>
        <strain evidence="10 11">SCEM020047</strain>
    </source>
</reference>
<evidence type="ECO:0000256" key="3">
    <source>
        <dbReference type="ARBA" id="ARBA00022448"/>
    </source>
</evidence>
<comment type="caution">
    <text evidence="10">The sequence shown here is derived from an EMBL/GenBank/DDBJ whole genome shotgun (WGS) entry which is preliminary data.</text>
</comment>
<dbReference type="InterPro" id="IPR051906">
    <property type="entry name" value="TolC-like"/>
</dbReference>
<comment type="subcellular location">
    <subcellularLocation>
        <location evidence="1">Cell outer membrane</location>
    </subcellularLocation>
</comment>
<comment type="similarity">
    <text evidence="2">Belongs to the outer membrane factor (OMF) (TC 1.B.17) family.</text>
</comment>
<dbReference type="PANTHER" id="PTHR30026:SF20">
    <property type="entry name" value="OUTER MEMBRANE PROTEIN TOLC"/>
    <property type="match status" value="1"/>
</dbReference>
<accession>A0A9Q7K2E2</accession>
<dbReference type="Proteomes" id="UP000282263">
    <property type="component" value="Unassembled WGS sequence"/>
</dbReference>
<dbReference type="RefSeq" id="WP_120159495.1">
    <property type="nucleotide sequence ID" value="NZ_JAJHUL010000005.1"/>
</dbReference>
<evidence type="ECO:0000256" key="7">
    <source>
        <dbReference type="ARBA" id="ARBA00023237"/>
    </source>
</evidence>
<dbReference type="GO" id="GO:0015562">
    <property type="term" value="F:efflux transmembrane transporter activity"/>
    <property type="evidence" value="ECO:0007669"/>
    <property type="project" value="InterPro"/>
</dbReference>
<keyword evidence="4" id="KW-1134">Transmembrane beta strand</keyword>
<sequence>MVKARKERRWARVATAVALCLPCSSFVIPLHAADVAQVKKDLSSLPPMRTQSQLTRAAQTPAQPAVRASTPGTVQRTSLPSMRTQSQYASTHKTVPTQTYPASRPASYAATQQTVAPEPKLENRTSNKAALKTNYDFFPPVKEYYKPEPAYANVRQQGASASPRATSGMSQGYFNGASTNDSREFLRSMVARALAYSPELRAASSEVLASDYMVDQVKGQRMPQVRLGVTSPLTTVGGDRQSSNNTHISDSSGTVSVNTPVIDWGRISHQVDNSLETAKAARYSKEYSREQLAYNTVSELMNMSRYQQSKQVAKNYVGRMKELVNMLSQITQADRGRESELVQAKAKLMSAQASLDNIEHQLSASKIKLVRLLGAEPVLPENLSWQDTIIPASVAIGSLDKNPMMLNLQSKVRAAESEAESIKSAALPQVNWVVSKSTAKDGNGNEAGWYTGLNVEWEAFSGGSQRAAQMTARAKANVAQQQYEVSYRDLEYQINYQVQVRDSSFLRADDYERLSGETDRVRQMFYQQWYHLGKRTLLDVLTAENDHFNNQLSAINNRYDGYISNVNVIASAAMMLTWMRIA</sequence>
<organism evidence="10 11">
    <name type="scientific">Enterobacter mori</name>
    <dbReference type="NCBI Taxonomy" id="539813"/>
    <lineage>
        <taxon>Bacteria</taxon>
        <taxon>Pseudomonadati</taxon>
        <taxon>Pseudomonadota</taxon>
        <taxon>Gammaproteobacteria</taxon>
        <taxon>Enterobacterales</taxon>
        <taxon>Enterobacteriaceae</taxon>
        <taxon>Enterobacter</taxon>
    </lineage>
</organism>
<evidence type="ECO:0000256" key="6">
    <source>
        <dbReference type="ARBA" id="ARBA00023136"/>
    </source>
</evidence>
<keyword evidence="3" id="KW-0813">Transport</keyword>